<gene>
    <name evidence="1" type="ORF">B4109_3215</name>
    <name evidence="2" type="ORF">D9548_11440</name>
</gene>
<evidence type="ECO:0000313" key="1">
    <source>
        <dbReference type="EMBL" id="KYD22603.1"/>
    </source>
</evidence>
<dbReference type="Proteomes" id="UP000075424">
    <property type="component" value="Unassembled WGS sequence"/>
</dbReference>
<reference evidence="1 3" key="1">
    <citation type="submission" date="2016-01" db="EMBL/GenBank/DDBJ databases">
        <title>Draft Genome Sequences of Seven Thermophilic Sporeformers Isolated from Foods.</title>
        <authorList>
            <person name="Berendsen E.M."/>
            <person name="Wells-Bennik M.H."/>
            <person name="Krawcyk A.O."/>
            <person name="De Jong A."/>
            <person name="Holsappel S."/>
            <person name="Eijlander R.T."/>
            <person name="Kuipers O.P."/>
        </authorList>
    </citation>
    <scope>NUCLEOTIDE SEQUENCE [LARGE SCALE GENOMIC DNA]</scope>
    <source>
        <strain evidence="1 3">B4109</strain>
    </source>
</reference>
<proteinExistence type="predicted"/>
<accession>A0A0K9HIV3</accession>
<dbReference type="EMBL" id="LQYV01000124">
    <property type="protein sequence ID" value="KYD22603.1"/>
    <property type="molecule type" value="Genomic_DNA"/>
</dbReference>
<dbReference type="RefSeq" id="WP_049625154.1">
    <property type="nucleotide sequence ID" value="NZ_JARMRZ010000038.1"/>
</dbReference>
<dbReference type="OrthoDB" id="2584999at2"/>
<comment type="caution">
    <text evidence="2">The sequence shown here is derived from an EMBL/GenBank/DDBJ whole genome shotgun (WGS) entry which is preliminary data.</text>
</comment>
<dbReference type="SUPFAM" id="SSF88723">
    <property type="entry name" value="PIN domain-like"/>
    <property type="match status" value="1"/>
</dbReference>
<evidence type="ECO:0000313" key="4">
    <source>
        <dbReference type="Proteomes" id="UP000266922"/>
    </source>
</evidence>
<dbReference type="Proteomes" id="UP000266922">
    <property type="component" value="Unassembled WGS sequence"/>
</dbReference>
<dbReference type="PATRIC" id="fig|1422.14.peg.1287"/>
<name>A0A0K9HIV3_GEOSE</name>
<organism evidence="2 4">
    <name type="scientific">Geobacillus stearothermophilus</name>
    <name type="common">Bacillus stearothermophilus</name>
    <dbReference type="NCBI Taxonomy" id="1422"/>
    <lineage>
        <taxon>Bacteria</taxon>
        <taxon>Bacillati</taxon>
        <taxon>Bacillota</taxon>
        <taxon>Bacilli</taxon>
        <taxon>Bacillales</taxon>
        <taxon>Anoxybacillaceae</taxon>
        <taxon>Geobacillus</taxon>
    </lineage>
</organism>
<protein>
    <submittedName>
        <fullName evidence="2">DUF4411 family protein</fullName>
    </submittedName>
</protein>
<dbReference type="InterPro" id="IPR029060">
    <property type="entry name" value="PIN-like_dom_sf"/>
</dbReference>
<evidence type="ECO:0000313" key="2">
    <source>
        <dbReference type="EMBL" id="RLQ13473.1"/>
    </source>
</evidence>
<dbReference type="CDD" id="cd18712">
    <property type="entry name" value="PIN_VapC-like_DUF411"/>
    <property type="match status" value="1"/>
</dbReference>
<dbReference type="EMBL" id="RCTJ01000044">
    <property type="protein sequence ID" value="RLQ13473.1"/>
    <property type="molecule type" value="Genomic_DNA"/>
</dbReference>
<reference evidence="2 4" key="2">
    <citation type="submission" date="2018-10" db="EMBL/GenBank/DDBJ databases">
        <title>Geobacillus stearothermophilus in processing lines of powdered infant formula.</title>
        <authorList>
            <person name="Rhee M.S."/>
            <person name="Choi I.-G."/>
            <person name="Cho T.J."/>
            <person name="Park B."/>
        </authorList>
    </citation>
    <scope>NUCLEOTIDE SEQUENCE [LARGE SCALE GENOMIC DNA]</scope>
    <source>
        <strain evidence="2 4">FHS-PPGT130</strain>
    </source>
</reference>
<dbReference type="Gene3D" id="3.40.50.1010">
    <property type="entry name" value="5'-nuclease"/>
    <property type="match status" value="1"/>
</dbReference>
<sequence>MSGNGTETKAYLLDTNVFRYKSSPSAHTNHKKAAKRFWKDVLQEVRHEEAVLYIPKEVIRELELQSYTLGEKERQRISELLENITITIPDWTTPDMEHQVRKMAAYIRSEYQRKINAMRDMEYGSVSDARILLTAWQYDCILVTANIKDFALYPLLFPQHEHRLLNLLSNDYITISPSIYDTIHHDPIFTGMLQELNDFINR</sequence>
<dbReference type="AlphaFoldDB" id="A0A0K9HIV3"/>
<evidence type="ECO:0000313" key="3">
    <source>
        <dbReference type="Proteomes" id="UP000075424"/>
    </source>
</evidence>